<keyword evidence="1" id="KW-0547">Nucleotide-binding</keyword>
<dbReference type="GO" id="GO:0004386">
    <property type="term" value="F:helicase activity"/>
    <property type="evidence" value="ECO:0007669"/>
    <property type="project" value="UniProtKB-KW"/>
</dbReference>
<proteinExistence type="predicted"/>
<keyword evidence="6" id="KW-1185">Reference proteome</keyword>
<dbReference type="PANTHER" id="PTHR45766">
    <property type="entry name" value="DNA ANNEALING HELICASE AND ENDONUCLEASE ZRANB3 FAMILY MEMBER"/>
    <property type="match status" value="1"/>
</dbReference>
<dbReference type="InterPro" id="IPR000330">
    <property type="entry name" value="SNF2_N"/>
</dbReference>
<dbReference type="InterPro" id="IPR049730">
    <property type="entry name" value="SNF2/RAD54-like_C"/>
</dbReference>
<keyword evidence="4" id="KW-0067">ATP-binding</keyword>
<evidence type="ECO:0000256" key="2">
    <source>
        <dbReference type="ARBA" id="ARBA00022801"/>
    </source>
</evidence>
<protein>
    <submittedName>
        <fullName evidence="5">Helicase SNF2</fullName>
    </submittedName>
</protein>
<dbReference type="PROSITE" id="PS51194">
    <property type="entry name" value="HELICASE_CTER"/>
    <property type="match status" value="1"/>
</dbReference>
<dbReference type="PANTHER" id="PTHR45766:SF6">
    <property type="entry name" value="SWI_SNF-RELATED MATRIX-ASSOCIATED ACTIN-DEPENDENT REGULATOR OF CHROMATIN SUBFAMILY A-LIKE PROTEIN 1"/>
    <property type="match status" value="1"/>
</dbReference>
<dbReference type="SMART" id="SM00490">
    <property type="entry name" value="HELICc"/>
    <property type="match status" value="1"/>
</dbReference>
<name>A0A6S6Y1N5_9PROT</name>
<dbReference type="CDD" id="cd18793">
    <property type="entry name" value="SF2_C_SNF"/>
    <property type="match status" value="1"/>
</dbReference>
<dbReference type="InterPro" id="IPR014001">
    <property type="entry name" value="Helicase_ATP-bd"/>
</dbReference>
<dbReference type="Gene3D" id="3.40.50.10810">
    <property type="entry name" value="Tandem AAA-ATPase domain"/>
    <property type="match status" value="1"/>
</dbReference>
<dbReference type="InterPro" id="IPR027417">
    <property type="entry name" value="P-loop_NTPase"/>
</dbReference>
<dbReference type="SUPFAM" id="SSF52540">
    <property type="entry name" value="P-loop containing nucleoside triphosphate hydrolases"/>
    <property type="match status" value="1"/>
</dbReference>
<dbReference type="AlphaFoldDB" id="A0A6S6Y1N5"/>
<keyword evidence="3 5" id="KW-0347">Helicase</keyword>
<evidence type="ECO:0000313" key="6">
    <source>
        <dbReference type="Proteomes" id="UP000515733"/>
    </source>
</evidence>
<reference evidence="5 6" key="1">
    <citation type="submission" date="2020-03" db="EMBL/GenBank/DDBJ databases">
        <authorList>
            <consortium name="Genoscope - CEA"/>
            <person name="William W."/>
        </authorList>
    </citation>
    <scope>NUCLEOTIDE SEQUENCE [LARGE SCALE GENOMIC DNA]</scope>
    <source>
        <strain evidence="6">DSM 16959</strain>
    </source>
</reference>
<evidence type="ECO:0000256" key="3">
    <source>
        <dbReference type="ARBA" id="ARBA00022806"/>
    </source>
</evidence>
<dbReference type="GO" id="GO:0005524">
    <property type="term" value="F:ATP binding"/>
    <property type="evidence" value="ECO:0007669"/>
    <property type="project" value="UniProtKB-KW"/>
</dbReference>
<dbReference type="Pfam" id="PF00176">
    <property type="entry name" value="SNF2-rel_dom"/>
    <property type="match status" value="1"/>
</dbReference>
<evidence type="ECO:0000256" key="4">
    <source>
        <dbReference type="ARBA" id="ARBA00022840"/>
    </source>
</evidence>
<evidence type="ECO:0000256" key="1">
    <source>
        <dbReference type="ARBA" id="ARBA00022741"/>
    </source>
</evidence>
<dbReference type="SMART" id="SM00487">
    <property type="entry name" value="DEXDc"/>
    <property type="match status" value="1"/>
</dbReference>
<evidence type="ECO:0000313" key="5">
    <source>
        <dbReference type="EMBL" id="CAB1369114.1"/>
    </source>
</evidence>
<organism evidence="5 6">
    <name type="scientific">Denitratisoma oestradiolicum</name>
    <dbReference type="NCBI Taxonomy" id="311182"/>
    <lineage>
        <taxon>Bacteria</taxon>
        <taxon>Pseudomonadati</taxon>
        <taxon>Pseudomonadota</taxon>
        <taxon>Betaproteobacteria</taxon>
        <taxon>Nitrosomonadales</taxon>
        <taxon>Sterolibacteriaceae</taxon>
        <taxon>Denitratisoma</taxon>
    </lineage>
</organism>
<dbReference type="RefSeq" id="WP_145769114.1">
    <property type="nucleotide sequence ID" value="NZ_LR778301.1"/>
</dbReference>
<keyword evidence="2" id="KW-0378">Hydrolase</keyword>
<dbReference type="PROSITE" id="PS51192">
    <property type="entry name" value="HELICASE_ATP_BIND_1"/>
    <property type="match status" value="1"/>
</dbReference>
<dbReference type="Proteomes" id="UP000515733">
    <property type="component" value="Chromosome"/>
</dbReference>
<dbReference type="GO" id="GO:0016787">
    <property type="term" value="F:hydrolase activity"/>
    <property type="evidence" value="ECO:0007669"/>
    <property type="project" value="UniProtKB-KW"/>
</dbReference>
<dbReference type="CDD" id="cd18011">
    <property type="entry name" value="DEXDc_RapA"/>
    <property type="match status" value="1"/>
</dbReference>
<dbReference type="InterPro" id="IPR001650">
    <property type="entry name" value="Helicase_C-like"/>
</dbReference>
<dbReference type="EMBL" id="LR778301">
    <property type="protein sequence ID" value="CAB1369114.1"/>
    <property type="molecule type" value="Genomic_DNA"/>
</dbReference>
<dbReference type="InterPro" id="IPR038718">
    <property type="entry name" value="SNF2-like_sf"/>
</dbReference>
<dbReference type="KEGG" id="doe:DENOEST_1949"/>
<dbReference type="Gene3D" id="3.40.50.300">
    <property type="entry name" value="P-loop containing nucleotide triphosphate hydrolases"/>
    <property type="match status" value="1"/>
</dbReference>
<dbReference type="OrthoDB" id="9814088at2"/>
<dbReference type="Pfam" id="PF00271">
    <property type="entry name" value="Helicase_C"/>
    <property type="match status" value="1"/>
</dbReference>
<dbReference type="InterPro" id="IPR057342">
    <property type="entry name" value="DEXDc_RapA"/>
</dbReference>
<accession>A0A6S6Y1N5</accession>
<gene>
    <name evidence="5" type="ORF">DENOEST_1949</name>
</gene>
<sequence length="976" mass="109310">MSLLYRTSAQKAQPPAPGTRVLIRDEEWLVRNADQCASGGYQVSCVGVSETVRNREAVFLSALDEVEVIDPRETELIDDASPGFTASLLYLEARLRQTVPTGDALALGHMGVMDALPFQLEPTHRVLKQLRPRILIADTVGLGKTLEAGILTAELMRRGKGRRILVVTTRAMMRQFQQEFWSRFSIALTRLDSAGVQRIRRRIPANHNPFQYLDRSIISVDTLKRDGEYRHHLEKAWWDIIIIDEAHNVSYKGNRTQSNRLADLLARRSDALILLTATPHNGKKESFASLVRMLDPTVLPPKADYTKADVEHLFVRRFKRDVREQIRQEFPEREVFKFSAVATPAENAAFDALAALKLKSDEGTREGVMLFRTTLEKALFSSPAACLQTLDERLRRTRAKDAAHPDIGPLQALREAVAAVGPESFSKFKELVSRLRGEGKHGDDKKRWHWNGKVADDRLVVFTERIETLNFLREHLSRALGLPDSAVAILHGQLPDDDMQKIVEDFGKTLSPLRLLIASDVASEGLNLHYCAHRLVHFDIPWSLMVFQQRNGRVDRYGQGQTPLLAYCMTDPSHEKIRGDVRNIEILIDKDAEAARNIGDPSSFMGLYDEELEVAKVAHAIESGLSTEAFAAELFSADSELDGFAMLDDFFESAPVLRDSAMEHTPAYAGTPISVPPSLFADHFAYARNGLDWLHTLNPRENPSPRCDDGKSSLAFQPNADLGQLLERELAPEMWPRDNVFALSADIDEVSNAIRHARDTQEWPGIQYLWPLHPILQWLDYKMLAIFGRQKAPVVRVPRGLAAGEALVLLTGQIPNRRGQSVLAEWMGVRLTVADSLAVGTHSLPEVMALTGLRSGELINDGAPLAASSLERLLAPALDEAARVVRNRKREFDACYGQSLKKELDHLQELRSRHAAQLEIDFAQTPDALAQSRKKKREADTDDLFAQYQQWARQTLELDDRAQFTVVAVLVPGSAA</sequence>